<sequence>MLTVEEKTFLDHYKKASYHRFYEIERFVSLSEKLCKRLPQADKN</sequence>
<name>A0A0F2E7P5_9STRE</name>
<reference evidence="1 2" key="1">
    <citation type="submission" date="2015-02" db="EMBL/GenBank/DDBJ databases">
        <title>Evolution of amylase-binding proteins of oral streptococcal species.</title>
        <authorList>
            <person name="Haase E.M."/>
        </authorList>
    </citation>
    <scope>NUCLEOTIDE SEQUENCE [LARGE SCALE GENOMIC DNA]</scope>
    <source>
        <strain evidence="1 2">UC921A</strain>
    </source>
</reference>
<organism evidence="1 2">
    <name type="scientific">Streptococcus infantis</name>
    <dbReference type="NCBI Taxonomy" id="68892"/>
    <lineage>
        <taxon>Bacteria</taxon>
        <taxon>Bacillati</taxon>
        <taxon>Bacillota</taxon>
        <taxon>Bacilli</taxon>
        <taxon>Lactobacillales</taxon>
        <taxon>Streptococcaceae</taxon>
        <taxon>Streptococcus</taxon>
    </lineage>
</organism>
<evidence type="ECO:0000313" key="1">
    <source>
        <dbReference type="EMBL" id="KJQ78434.1"/>
    </source>
</evidence>
<comment type="caution">
    <text evidence="1">The sequence shown here is derived from an EMBL/GenBank/DDBJ whole genome shotgun (WGS) entry which is preliminary data.</text>
</comment>
<accession>A0A0F2E7P5</accession>
<dbReference type="EMBL" id="JYGT01000002">
    <property type="protein sequence ID" value="KJQ78434.1"/>
    <property type="molecule type" value="Genomic_DNA"/>
</dbReference>
<dbReference type="RefSeq" id="WP_277813641.1">
    <property type="nucleotide sequence ID" value="NZ_JASHGR010000005.1"/>
</dbReference>
<gene>
    <name evidence="1" type="ORF">TZ94_00082</name>
</gene>
<protein>
    <submittedName>
        <fullName evidence="1">Uncharacterized protein</fullName>
    </submittedName>
</protein>
<evidence type="ECO:0000313" key="2">
    <source>
        <dbReference type="Proteomes" id="UP000033489"/>
    </source>
</evidence>
<dbReference type="AlphaFoldDB" id="A0A0F2E7P5"/>
<dbReference type="Proteomes" id="UP000033489">
    <property type="component" value="Unassembled WGS sequence"/>
</dbReference>
<proteinExistence type="predicted"/>
<dbReference type="PATRIC" id="fig|28037.216.peg.77"/>